<dbReference type="PANTHER" id="PTHR10925:SF5">
    <property type="entry name" value="RNA CYTIDINE ACETYLTRANSFERASE"/>
    <property type="match status" value="1"/>
</dbReference>
<dbReference type="Gene3D" id="3.40.630.30">
    <property type="match status" value="1"/>
</dbReference>
<evidence type="ECO:0000256" key="9">
    <source>
        <dbReference type="SAM" id="Coils"/>
    </source>
</evidence>
<comment type="catalytic activity">
    <reaction evidence="6">
        <text>a cytidine in tRNA + acetyl-CoA + ATP + H2O = an N(4)-acetylcytidine in tRNA + ADP + phosphate + CoA + H(+)</text>
        <dbReference type="Rhea" id="RHEA:53876"/>
        <dbReference type="Rhea" id="RHEA-COMP:13670"/>
        <dbReference type="Rhea" id="RHEA-COMP:13671"/>
        <dbReference type="ChEBI" id="CHEBI:15377"/>
        <dbReference type="ChEBI" id="CHEBI:15378"/>
        <dbReference type="ChEBI" id="CHEBI:30616"/>
        <dbReference type="ChEBI" id="CHEBI:43474"/>
        <dbReference type="ChEBI" id="CHEBI:57287"/>
        <dbReference type="ChEBI" id="CHEBI:57288"/>
        <dbReference type="ChEBI" id="CHEBI:74900"/>
        <dbReference type="ChEBI" id="CHEBI:82748"/>
        <dbReference type="ChEBI" id="CHEBI:456216"/>
    </reaction>
</comment>
<dbReference type="InterPro" id="IPR027417">
    <property type="entry name" value="P-loop_NTPase"/>
</dbReference>
<dbReference type="GO" id="GO:0005524">
    <property type="term" value="F:ATP binding"/>
    <property type="evidence" value="ECO:0007669"/>
    <property type="project" value="UniProtKB-KW"/>
</dbReference>
<dbReference type="Proteomes" id="UP000000578">
    <property type="component" value="Chromosome"/>
</dbReference>
<evidence type="ECO:0000256" key="8">
    <source>
        <dbReference type="ARBA" id="ARBA00049914"/>
    </source>
</evidence>
<dbReference type="EMBL" id="AE017199">
    <property type="protein sequence ID" value="AAR39337.1"/>
    <property type="molecule type" value="Genomic_DNA"/>
</dbReference>
<dbReference type="GO" id="GO:0140097">
    <property type="term" value="F:catalytic activity, acting on DNA"/>
    <property type="evidence" value="ECO:0007669"/>
    <property type="project" value="UniProtKB-ARBA"/>
</dbReference>
<dbReference type="GO" id="GO:0000049">
    <property type="term" value="F:tRNA binding"/>
    <property type="evidence" value="ECO:0007669"/>
    <property type="project" value="TreeGrafter"/>
</dbReference>
<evidence type="ECO:0000256" key="3">
    <source>
        <dbReference type="ARBA" id="ARBA00022741"/>
    </source>
</evidence>
<dbReference type="GO" id="GO:1904812">
    <property type="term" value="P:rRNA acetylation involved in maturation of SSU-rRNA"/>
    <property type="evidence" value="ECO:0007669"/>
    <property type="project" value="TreeGrafter"/>
</dbReference>
<dbReference type="Pfam" id="PF13718">
    <property type="entry name" value="GNAT_acetyltr_2"/>
    <property type="match status" value="1"/>
</dbReference>
<name>Q74MW6_NANEQ</name>
<dbReference type="InterPro" id="IPR000182">
    <property type="entry name" value="GNAT_dom"/>
</dbReference>
<dbReference type="Gene3D" id="3.40.50.11040">
    <property type="match status" value="1"/>
</dbReference>
<keyword evidence="4" id="KW-0067">ATP-binding</keyword>
<dbReference type="KEGG" id="neq:NEQ495"/>
<dbReference type="InterPro" id="IPR032672">
    <property type="entry name" value="TmcA/NAT10/Kre33"/>
</dbReference>
<dbReference type="AlphaFoldDB" id="Q74MW6"/>
<reference evidence="11 12" key="1">
    <citation type="journal article" date="2003" name="Proc. Natl. Acad. Sci. U.S.A.">
        <title>The genome of Nanoarchaeum equitans: insights into early archaeal evolution and derived parasitism.</title>
        <authorList>
            <person name="Waters E."/>
            <person name="Hohn M.J."/>
            <person name="Ahel I."/>
            <person name="Graham D.E."/>
            <person name="Adams M.D."/>
            <person name="Barnstead M."/>
            <person name="Beeson K.Y."/>
            <person name="Bibbs L."/>
            <person name="Bolanos R."/>
            <person name="Keller M."/>
            <person name="Kretz K."/>
            <person name="Lin X."/>
            <person name="Mathur E."/>
            <person name="Ni J."/>
            <person name="Podar M."/>
            <person name="Richardson T."/>
            <person name="Sutton G.G."/>
            <person name="Simon M."/>
            <person name="Soll D."/>
            <person name="Stetter K.O."/>
            <person name="Short J.M."/>
            <person name="Noordewier M."/>
        </authorList>
    </citation>
    <scope>NUCLEOTIDE SEQUENCE [LARGE SCALE GENOMIC DNA]</scope>
    <source>
        <strain evidence="11 12">Kin4-M</strain>
    </source>
</reference>
<keyword evidence="5" id="KW-0012">Acyltransferase</keyword>
<gene>
    <name evidence="11" type="ordered locus">NEQ495</name>
</gene>
<evidence type="ECO:0000256" key="4">
    <source>
        <dbReference type="ARBA" id="ARBA00022840"/>
    </source>
</evidence>
<evidence type="ECO:0000313" key="11">
    <source>
        <dbReference type="EMBL" id="AAR39337.1"/>
    </source>
</evidence>
<keyword evidence="12" id="KW-1185">Reference proteome</keyword>
<feature type="domain" description="Helicase ATP-binding" evidence="10">
    <location>
        <begin position="239"/>
        <end position="385"/>
    </location>
</feature>
<comment type="catalytic activity">
    <reaction evidence="8">
        <text>a cytidine in mRNA + acetyl-CoA + ATP + H2O = an N(4)-acetylcytidine in mRNA + ADP + phosphate + CoA + H(+)</text>
        <dbReference type="Rhea" id="RHEA:58480"/>
        <dbReference type="Rhea" id="RHEA-COMP:15145"/>
        <dbReference type="Rhea" id="RHEA-COMP:15146"/>
        <dbReference type="ChEBI" id="CHEBI:15377"/>
        <dbReference type="ChEBI" id="CHEBI:15378"/>
        <dbReference type="ChEBI" id="CHEBI:30616"/>
        <dbReference type="ChEBI" id="CHEBI:43474"/>
        <dbReference type="ChEBI" id="CHEBI:57287"/>
        <dbReference type="ChEBI" id="CHEBI:57288"/>
        <dbReference type="ChEBI" id="CHEBI:74900"/>
        <dbReference type="ChEBI" id="CHEBI:82748"/>
        <dbReference type="ChEBI" id="CHEBI:456216"/>
    </reaction>
</comment>
<feature type="coiled-coil region" evidence="9">
    <location>
        <begin position="294"/>
        <end position="321"/>
    </location>
</feature>
<dbReference type="InterPro" id="IPR014001">
    <property type="entry name" value="Helicase_ATP-bd"/>
</dbReference>
<dbReference type="Pfam" id="PF05127">
    <property type="entry name" value="NAT10_TcmA_helicase"/>
    <property type="match status" value="1"/>
</dbReference>
<sequence>MRIDSNLKGDLKIVFDNAQARAIEHYWRSFIILSGKNPEKPLPGIIENAIRYQKELRVKPQVLYVSEDREQNIRRYQYFIENTNLKGAKLDRIYFKETQKVLGKTYDILIMDLTNSLTPDDLGRLFGLVRGTGLIIALAPSIDKWDKIITTFHEHLVTPPYTIKDVKHYFEERWVKKLFEHEVYIYDTDKEKAIKYIENEKDVAPPKAEFHRVYGEVFPKKLYGMCVTKDQAEALKKFENLVNKEIAYVLTADRGRGKSVAVGLGIAGITYVFYKKPFYIGITAPNRGNIESLWEFLKKALEKLELKYEEKKNKIKAGKVIIEYKQPQDLVKRKYDLVAVDEAAGVYVTYLYKIMNKYDRLVFSTTIHGYEGAGRTFNVRFLKALKENPNLMVIEHKMKEPIRYAIDDPVERFMYDVLLLDAEPAKIENPTNPKLVKPDKRDFILNQEEKLRQFVGIYIMAHYKNRPNDIAMLADAPHHDLYYLEVEDNKDEDQ</sequence>
<dbReference type="BioCyc" id="NEQU228908:GJB6-526-MONOMER"/>
<comment type="catalytic activity">
    <reaction evidence="7">
        <text>a cytidine in RNA + acetyl-CoA + ATP + H2O = an N(4)-acetylcytidine in RNA + ADP + phosphate + CoA + H(+)</text>
        <dbReference type="Rhea" id="RHEA:82211"/>
        <dbReference type="Rhea" id="RHEA-COMP:15704"/>
        <dbReference type="Rhea" id="RHEA-COMP:19834"/>
        <dbReference type="ChEBI" id="CHEBI:15377"/>
        <dbReference type="ChEBI" id="CHEBI:15378"/>
        <dbReference type="ChEBI" id="CHEBI:30616"/>
        <dbReference type="ChEBI" id="CHEBI:43474"/>
        <dbReference type="ChEBI" id="CHEBI:57287"/>
        <dbReference type="ChEBI" id="CHEBI:57288"/>
        <dbReference type="ChEBI" id="CHEBI:74900"/>
        <dbReference type="ChEBI" id="CHEBI:82748"/>
        <dbReference type="ChEBI" id="CHEBI:456216"/>
    </reaction>
</comment>
<dbReference type="PROSITE" id="PS51192">
    <property type="entry name" value="HELICASE_ATP_BIND_1"/>
    <property type="match status" value="1"/>
</dbReference>
<organism evidence="11 12">
    <name type="scientific">Nanoarchaeum equitans (strain Kin4-M)</name>
    <dbReference type="NCBI Taxonomy" id="228908"/>
    <lineage>
        <taxon>Archaea</taxon>
        <taxon>Nanobdellota</taxon>
        <taxon>Candidatus Nanoarchaeia</taxon>
        <taxon>Nanoarchaeales</taxon>
        <taxon>Nanoarchaeaceae</taxon>
        <taxon>Nanoarchaeum</taxon>
    </lineage>
</organism>
<keyword evidence="9" id="KW-0175">Coiled coil</keyword>
<dbReference type="SUPFAM" id="SSF52540">
    <property type="entry name" value="P-loop containing nucleoside triphosphate hydrolases"/>
    <property type="match status" value="1"/>
</dbReference>
<dbReference type="STRING" id="228908.NEQ495"/>
<protein>
    <submittedName>
        <fullName evidence="11">NEQ495</fullName>
    </submittedName>
</protein>
<evidence type="ECO:0000256" key="7">
    <source>
        <dbReference type="ARBA" id="ARBA00049889"/>
    </source>
</evidence>
<dbReference type="EnsemblBacteria" id="AAR39337">
    <property type="protein sequence ID" value="AAR39337"/>
    <property type="gene ID" value="NEQ495"/>
</dbReference>
<evidence type="ECO:0000256" key="2">
    <source>
        <dbReference type="ARBA" id="ARBA00022694"/>
    </source>
</evidence>
<dbReference type="Pfam" id="PF08351">
    <property type="entry name" value="TmcA_N"/>
    <property type="match status" value="1"/>
</dbReference>
<dbReference type="GO" id="GO:1990883">
    <property type="term" value="F:18S rRNA cytidine N-acetyltransferase activity"/>
    <property type="evidence" value="ECO:0007669"/>
    <property type="project" value="TreeGrafter"/>
</dbReference>
<proteinExistence type="predicted"/>
<keyword evidence="3" id="KW-0547">Nucleotide-binding</keyword>
<dbReference type="GO" id="GO:0008033">
    <property type="term" value="P:tRNA processing"/>
    <property type="evidence" value="ECO:0007669"/>
    <property type="project" value="UniProtKB-KW"/>
</dbReference>
<dbReference type="PATRIC" id="fig|228908.8.peg.512"/>
<dbReference type="HOGENOM" id="CLU_551675_0_0_2"/>
<dbReference type="Gene3D" id="3.40.50.300">
    <property type="entry name" value="P-loop containing nucleotide triphosphate hydrolases"/>
    <property type="match status" value="1"/>
</dbReference>
<dbReference type="PANTHER" id="PTHR10925">
    <property type="entry name" value="N-ACETYLTRANSFERASE 10"/>
    <property type="match status" value="1"/>
</dbReference>
<keyword evidence="2" id="KW-0819">tRNA processing</keyword>
<dbReference type="GO" id="GO:0120545">
    <property type="term" value="F:nucleic acid conformation isomerase activity"/>
    <property type="evidence" value="ECO:0007669"/>
    <property type="project" value="UniProtKB-ARBA"/>
</dbReference>
<keyword evidence="1" id="KW-0808">Transferase</keyword>
<evidence type="ECO:0000256" key="1">
    <source>
        <dbReference type="ARBA" id="ARBA00022679"/>
    </source>
</evidence>
<evidence type="ECO:0000313" key="12">
    <source>
        <dbReference type="Proteomes" id="UP000000578"/>
    </source>
</evidence>
<evidence type="ECO:0000259" key="10">
    <source>
        <dbReference type="PROSITE" id="PS51192"/>
    </source>
</evidence>
<evidence type="ECO:0000256" key="5">
    <source>
        <dbReference type="ARBA" id="ARBA00023315"/>
    </source>
</evidence>
<dbReference type="InterPro" id="IPR013562">
    <property type="entry name" value="TmcA/NAT10_N"/>
</dbReference>
<accession>Q74MW6</accession>
<evidence type="ECO:0000256" key="6">
    <source>
        <dbReference type="ARBA" id="ARBA00049883"/>
    </source>
</evidence>
<dbReference type="InterPro" id="IPR007807">
    <property type="entry name" value="TcmA/NAT10_helicase"/>
</dbReference>